<proteinExistence type="predicted"/>
<sequence length="101" mass="11418">MSAKDDGMFILTANAIHAIRSFDKGINDASILRYRVTSECCNQLQYDLSITTEVHKKEEHITFDGVTVVYHPSDLRYLKGTEIDFVDDGFAIHSPHPLVSF</sequence>
<name>A0ABU0AGG6_9BACI</name>
<evidence type="ECO:0000313" key="2">
    <source>
        <dbReference type="EMBL" id="MDQ0270356.1"/>
    </source>
</evidence>
<dbReference type="Proteomes" id="UP001238088">
    <property type="component" value="Unassembled WGS sequence"/>
</dbReference>
<comment type="caution">
    <text evidence="2">The sequence shown here is derived from an EMBL/GenBank/DDBJ whole genome shotgun (WGS) entry which is preliminary data.</text>
</comment>
<feature type="domain" description="Core" evidence="1">
    <location>
        <begin position="11"/>
        <end position="97"/>
    </location>
</feature>
<dbReference type="SUPFAM" id="SSF89360">
    <property type="entry name" value="HesB-like domain"/>
    <property type="match status" value="1"/>
</dbReference>
<dbReference type="InterPro" id="IPR000361">
    <property type="entry name" value="ATAP_core_dom"/>
</dbReference>
<dbReference type="PANTHER" id="PTHR10072">
    <property type="entry name" value="IRON-SULFUR CLUSTER ASSEMBLY PROTEIN"/>
    <property type="match status" value="1"/>
</dbReference>
<reference evidence="2 3" key="1">
    <citation type="submission" date="2023-07" db="EMBL/GenBank/DDBJ databases">
        <title>Genomic Encyclopedia of Type Strains, Phase IV (KMG-IV): sequencing the most valuable type-strain genomes for metagenomic binning, comparative biology and taxonomic classification.</title>
        <authorList>
            <person name="Goeker M."/>
        </authorList>
    </citation>
    <scope>NUCLEOTIDE SEQUENCE [LARGE SCALE GENOMIC DNA]</scope>
    <source>
        <strain evidence="2 3">DSM 23494</strain>
    </source>
</reference>
<keyword evidence="3" id="KW-1185">Reference proteome</keyword>
<evidence type="ECO:0000259" key="1">
    <source>
        <dbReference type="Pfam" id="PF01521"/>
    </source>
</evidence>
<organism evidence="2 3">
    <name type="scientific">Cytobacillus purgationiresistens</name>
    <dbReference type="NCBI Taxonomy" id="863449"/>
    <lineage>
        <taxon>Bacteria</taxon>
        <taxon>Bacillati</taxon>
        <taxon>Bacillota</taxon>
        <taxon>Bacilli</taxon>
        <taxon>Bacillales</taxon>
        <taxon>Bacillaceae</taxon>
        <taxon>Cytobacillus</taxon>
    </lineage>
</organism>
<dbReference type="InterPro" id="IPR035903">
    <property type="entry name" value="HesB-like_dom_sf"/>
</dbReference>
<dbReference type="InterPro" id="IPR050322">
    <property type="entry name" value="Fe-S_cluster_asmbl/transfer"/>
</dbReference>
<accession>A0ABU0AGG6</accession>
<dbReference type="PANTHER" id="PTHR10072:SF41">
    <property type="entry name" value="IRON-SULFUR CLUSTER ASSEMBLY 1 HOMOLOG, MITOCHONDRIAL"/>
    <property type="match status" value="1"/>
</dbReference>
<evidence type="ECO:0000313" key="3">
    <source>
        <dbReference type="Proteomes" id="UP001238088"/>
    </source>
</evidence>
<protein>
    <submittedName>
        <fullName evidence="2">Fe-S cluster assembly iron-binding protein IscA</fullName>
    </submittedName>
</protein>
<gene>
    <name evidence="2" type="ORF">J2S17_002231</name>
</gene>
<dbReference type="Pfam" id="PF01521">
    <property type="entry name" value="Fe-S_biosyn"/>
    <property type="match status" value="1"/>
</dbReference>
<dbReference type="Gene3D" id="2.60.300.12">
    <property type="entry name" value="HesB-like domain"/>
    <property type="match status" value="1"/>
</dbReference>
<dbReference type="EMBL" id="JAUSUB010000008">
    <property type="protein sequence ID" value="MDQ0270356.1"/>
    <property type="molecule type" value="Genomic_DNA"/>
</dbReference>